<keyword evidence="3" id="KW-0472">Membrane</keyword>
<comment type="similarity">
    <text evidence="1">Belongs to the unc-93 family.</text>
</comment>
<protein>
    <submittedName>
        <fullName evidence="4">Protein unc-93 homolog A</fullName>
    </submittedName>
</protein>
<dbReference type="Pfam" id="PF07690">
    <property type="entry name" value="MFS_1"/>
    <property type="match status" value="1"/>
</dbReference>
<sequence>MPSFGTFETKENYLDEKHNYCLEPKEKNSNKERDAENNLTRDTEPEDFLIPWRTFTALCVAFAFTYSAFEGIKALQAFVSCAVGVQWVGYSMAILGFVASLTALIANYLAQYTGRIAQFTAGMTVDIATVVLMLLWEPDSRTSPSVLMVVPMMSGFSQGILQPQQQALIGSAFSREQLPSAYAAANFVKSLSYTICLCLVTTSCFSSTFFLTLGLYVLAVLGYTYIEIIQRREDRDRLLMDDDEPKSGRPKTSTDEENTTLVDELIKCDRRMKMRKTFCHRISVSMLPNTAAPLTASEMQFVAKHGLLRRGVVLQHDNATLYSANLAQQRLQRYG</sequence>
<dbReference type="EMBL" id="BMAT01006737">
    <property type="protein sequence ID" value="GFS18826.1"/>
    <property type="molecule type" value="Genomic_DNA"/>
</dbReference>
<dbReference type="SUPFAM" id="SSF103473">
    <property type="entry name" value="MFS general substrate transporter"/>
    <property type="match status" value="1"/>
</dbReference>
<dbReference type="InterPro" id="IPR036259">
    <property type="entry name" value="MFS_trans_sf"/>
</dbReference>
<proteinExistence type="inferred from homology"/>
<feature type="transmembrane region" description="Helical" evidence="3">
    <location>
        <begin position="208"/>
        <end position="226"/>
    </location>
</feature>
<dbReference type="PANTHER" id="PTHR19444">
    <property type="entry name" value="UNC-93 RELATED"/>
    <property type="match status" value="1"/>
</dbReference>
<organism evidence="4 5">
    <name type="scientific">Elysia marginata</name>
    <dbReference type="NCBI Taxonomy" id="1093978"/>
    <lineage>
        <taxon>Eukaryota</taxon>
        <taxon>Metazoa</taxon>
        <taxon>Spiralia</taxon>
        <taxon>Lophotrochozoa</taxon>
        <taxon>Mollusca</taxon>
        <taxon>Gastropoda</taxon>
        <taxon>Heterobranchia</taxon>
        <taxon>Euthyneura</taxon>
        <taxon>Panpulmonata</taxon>
        <taxon>Sacoglossa</taxon>
        <taxon>Placobranchoidea</taxon>
        <taxon>Plakobranchidae</taxon>
        <taxon>Elysia</taxon>
    </lineage>
</organism>
<comment type="caution">
    <text evidence="4">The sequence shown here is derived from an EMBL/GenBank/DDBJ whole genome shotgun (WGS) entry which is preliminary data.</text>
</comment>
<evidence type="ECO:0000256" key="1">
    <source>
        <dbReference type="ARBA" id="ARBA00009172"/>
    </source>
</evidence>
<feature type="region of interest" description="Disordered" evidence="2">
    <location>
        <begin position="239"/>
        <end position="258"/>
    </location>
</feature>
<name>A0AAV4J8V0_9GAST</name>
<feature type="transmembrane region" description="Helical" evidence="3">
    <location>
        <begin position="50"/>
        <end position="69"/>
    </location>
</feature>
<dbReference type="GO" id="GO:0022857">
    <property type="term" value="F:transmembrane transporter activity"/>
    <property type="evidence" value="ECO:0007669"/>
    <property type="project" value="InterPro"/>
</dbReference>
<dbReference type="InterPro" id="IPR011701">
    <property type="entry name" value="MFS"/>
</dbReference>
<keyword evidence="5" id="KW-1185">Reference proteome</keyword>
<reference evidence="4 5" key="1">
    <citation type="journal article" date="2021" name="Elife">
        <title>Chloroplast acquisition without the gene transfer in kleptoplastic sea slugs, Plakobranchus ocellatus.</title>
        <authorList>
            <person name="Maeda T."/>
            <person name="Takahashi S."/>
            <person name="Yoshida T."/>
            <person name="Shimamura S."/>
            <person name="Takaki Y."/>
            <person name="Nagai Y."/>
            <person name="Toyoda A."/>
            <person name="Suzuki Y."/>
            <person name="Arimoto A."/>
            <person name="Ishii H."/>
            <person name="Satoh N."/>
            <person name="Nishiyama T."/>
            <person name="Hasebe M."/>
            <person name="Maruyama T."/>
            <person name="Minagawa J."/>
            <person name="Obokata J."/>
            <person name="Shigenobu S."/>
        </authorList>
    </citation>
    <scope>NUCLEOTIDE SEQUENCE [LARGE SCALE GENOMIC DNA]</scope>
</reference>
<keyword evidence="3" id="KW-1133">Transmembrane helix</keyword>
<feature type="transmembrane region" description="Helical" evidence="3">
    <location>
        <begin position="89"/>
        <end position="109"/>
    </location>
</feature>
<gene>
    <name evidence="4" type="ORF">ElyMa_003272800</name>
</gene>
<dbReference type="Gene3D" id="1.20.1250.20">
    <property type="entry name" value="MFS general substrate transporter like domains"/>
    <property type="match status" value="1"/>
</dbReference>
<dbReference type="InterPro" id="IPR051951">
    <property type="entry name" value="UNC-93_regulatory"/>
</dbReference>
<dbReference type="Proteomes" id="UP000762676">
    <property type="component" value="Unassembled WGS sequence"/>
</dbReference>
<accession>A0AAV4J8V0</accession>
<feature type="transmembrane region" description="Helical" evidence="3">
    <location>
        <begin position="116"/>
        <end position="136"/>
    </location>
</feature>
<evidence type="ECO:0000313" key="5">
    <source>
        <dbReference type="Proteomes" id="UP000762676"/>
    </source>
</evidence>
<dbReference type="PANTHER" id="PTHR19444:SF13">
    <property type="entry name" value="PROTEIN UNC-93 HOMOLOG A"/>
    <property type="match status" value="1"/>
</dbReference>
<dbReference type="AlphaFoldDB" id="A0AAV4J8V0"/>
<evidence type="ECO:0000256" key="2">
    <source>
        <dbReference type="SAM" id="MobiDB-lite"/>
    </source>
</evidence>
<evidence type="ECO:0000256" key="3">
    <source>
        <dbReference type="SAM" id="Phobius"/>
    </source>
</evidence>
<keyword evidence="3" id="KW-0812">Transmembrane</keyword>
<evidence type="ECO:0000313" key="4">
    <source>
        <dbReference type="EMBL" id="GFS18826.1"/>
    </source>
</evidence>